<name>A0A6C0KAC5_9ZZZZ</name>
<organism evidence="1">
    <name type="scientific">viral metagenome</name>
    <dbReference type="NCBI Taxonomy" id="1070528"/>
    <lineage>
        <taxon>unclassified sequences</taxon>
        <taxon>metagenomes</taxon>
        <taxon>organismal metagenomes</taxon>
    </lineage>
</organism>
<dbReference type="InterPro" id="IPR016193">
    <property type="entry name" value="Cytidine_deaminase-like"/>
</dbReference>
<accession>A0A6C0KAC5</accession>
<reference evidence="1" key="1">
    <citation type="journal article" date="2020" name="Nature">
        <title>Giant virus diversity and host interactions through global metagenomics.</title>
        <authorList>
            <person name="Schulz F."/>
            <person name="Roux S."/>
            <person name="Paez-Espino D."/>
            <person name="Jungbluth S."/>
            <person name="Walsh D.A."/>
            <person name="Denef V.J."/>
            <person name="McMahon K.D."/>
            <person name="Konstantinidis K.T."/>
            <person name="Eloe-Fadrosh E.A."/>
            <person name="Kyrpides N.C."/>
            <person name="Woyke T."/>
        </authorList>
    </citation>
    <scope>NUCLEOTIDE SEQUENCE</scope>
    <source>
        <strain evidence="1">GVMAG-S-1102244-55</strain>
    </source>
</reference>
<dbReference type="GO" id="GO:0003824">
    <property type="term" value="F:catalytic activity"/>
    <property type="evidence" value="ECO:0007669"/>
    <property type="project" value="InterPro"/>
</dbReference>
<dbReference type="EMBL" id="MN740848">
    <property type="protein sequence ID" value="QHU14995.1"/>
    <property type="molecule type" value="Genomic_DNA"/>
</dbReference>
<proteinExistence type="predicted"/>
<sequence length="77" mass="8879">MRKLTIYIARHRKSTPMCPAHSQPCSNCLGVIKKLGIKKIVYVDDYGEVNKCKACDYKTDYITPGYKLYYNENITPD</sequence>
<dbReference type="AlphaFoldDB" id="A0A6C0KAC5"/>
<dbReference type="SUPFAM" id="SSF53927">
    <property type="entry name" value="Cytidine deaminase-like"/>
    <property type="match status" value="1"/>
</dbReference>
<protein>
    <recommendedName>
        <fullName evidence="2">CMP/dCMP-type deaminase domain-containing protein</fullName>
    </recommendedName>
</protein>
<dbReference type="Gene3D" id="3.40.140.10">
    <property type="entry name" value="Cytidine Deaminase, domain 2"/>
    <property type="match status" value="1"/>
</dbReference>
<evidence type="ECO:0000313" key="1">
    <source>
        <dbReference type="EMBL" id="QHU14995.1"/>
    </source>
</evidence>
<evidence type="ECO:0008006" key="2">
    <source>
        <dbReference type="Google" id="ProtNLM"/>
    </source>
</evidence>